<reference evidence="9 10" key="1">
    <citation type="journal article" date="2013" name="Nat. Biotechnol.">
        <title>Genome sequences of rare, uncultured bacteria obtained by differential coverage binning of multiple metagenomes.</title>
        <authorList>
            <person name="Albertsen M."/>
            <person name="Hugenholtz P."/>
            <person name="Skarshewski A."/>
            <person name="Nielsen K.L."/>
            <person name="Tyson G.W."/>
            <person name="Nielsen P.H."/>
        </authorList>
    </citation>
    <scope>NUCLEOTIDE SEQUENCE [LARGE SCALE GENOMIC DNA]</scope>
    <source>
        <strain evidence="9">TM71</strain>
    </source>
</reference>
<keyword evidence="3 5" id="KW-0479">Metal-binding</keyword>
<dbReference type="PRINTS" id="PR01703">
    <property type="entry name" value="MNSODISMTASE"/>
</dbReference>
<keyword evidence="10" id="KW-1185">Reference proteome</keyword>
<dbReference type="Gene3D" id="1.10.287.990">
    <property type="entry name" value="Fe,Mn superoxide dismutase (SOD) domain"/>
    <property type="match status" value="1"/>
</dbReference>
<feature type="binding site" evidence="5">
    <location>
        <position position="81"/>
    </location>
    <ligand>
        <name>Mn(2+)</name>
        <dbReference type="ChEBI" id="CHEBI:29035"/>
    </ligand>
</feature>
<dbReference type="GO" id="GO:0005737">
    <property type="term" value="C:cytoplasm"/>
    <property type="evidence" value="ECO:0007669"/>
    <property type="project" value="TreeGrafter"/>
</dbReference>
<dbReference type="OrthoDB" id="9803125at2"/>
<evidence type="ECO:0000256" key="2">
    <source>
        <dbReference type="ARBA" id="ARBA00012682"/>
    </source>
</evidence>
<feature type="binding site" evidence="5">
    <location>
        <position position="161"/>
    </location>
    <ligand>
        <name>Mn(2+)</name>
        <dbReference type="ChEBI" id="CHEBI:29035"/>
    </ligand>
</feature>
<comment type="function">
    <text evidence="6">Destroys radicals which are normally produced within the cells and which are toxic to biological systems.</text>
</comment>
<comment type="similarity">
    <text evidence="1 6">Belongs to the iron/manganese superoxide dismutase family.</text>
</comment>
<evidence type="ECO:0000256" key="5">
    <source>
        <dbReference type="PIRSR" id="PIRSR000349-1"/>
    </source>
</evidence>
<evidence type="ECO:0000259" key="7">
    <source>
        <dbReference type="Pfam" id="PF00081"/>
    </source>
</evidence>
<dbReference type="InterPro" id="IPR001189">
    <property type="entry name" value="Mn/Fe_SOD"/>
</dbReference>
<dbReference type="EC" id="1.15.1.1" evidence="2 6"/>
<comment type="catalytic activity">
    <reaction evidence="6">
        <text>2 superoxide + 2 H(+) = H2O2 + O2</text>
        <dbReference type="Rhea" id="RHEA:20696"/>
        <dbReference type="ChEBI" id="CHEBI:15378"/>
        <dbReference type="ChEBI" id="CHEBI:15379"/>
        <dbReference type="ChEBI" id="CHEBI:16240"/>
        <dbReference type="ChEBI" id="CHEBI:18421"/>
        <dbReference type="EC" id="1.15.1.1"/>
    </reaction>
</comment>
<name>R4PN59_9BACT</name>
<dbReference type="InterPro" id="IPR019832">
    <property type="entry name" value="Mn/Fe_SOD_C"/>
</dbReference>
<dbReference type="GO" id="GO:0004784">
    <property type="term" value="F:superoxide dismutase activity"/>
    <property type="evidence" value="ECO:0007669"/>
    <property type="project" value="UniProtKB-EC"/>
</dbReference>
<dbReference type="KEGG" id="saal:L336_0671"/>
<dbReference type="SUPFAM" id="SSF46609">
    <property type="entry name" value="Fe,Mn superoxide dismutase (SOD), N-terminal domain"/>
    <property type="match status" value="1"/>
</dbReference>
<feature type="domain" description="Manganese/iron superoxide dismutase N-terminal" evidence="7">
    <location>
        <begin position="2"/>
        <end position="88"/>
    </location>
</feature>
<dbReference type="InterPro" id="IPR019833">
    <property type="entry name" value="Mn/Fe_SOD_BS"/>
</dbReference>
<evidence type="ECO:0000256" key="4">
    <source>
        <dbReference type="ARBA" id="ARBA00023002"/>
    </source>
</evidence>
<organism evidence="9 10">
    <name type="scientific">Candidatus Saccharimonas aalborgensis</name>
    <dbReference type="NCBI Taxonomy" id="1332188"/>
    <lineage>
        <taxon>Bacteria</taxon>
        <taxon>Candidatus Saccharimonadota</taxon>
        <taxon>Candidatus Saccharimonadia</taxon>
        <taxon>Candidatus Saccharimonadales</taxon>
        <taxon>Candidatus Saccharimonadaceae</taxon>
        <taxon>Candidatus Saccharimonas</taxon>
    </lineage>
</organism>
<sequence>MHILPDLPYDYAALEPVISEEIMRLHHLKHHQTYVDKLNAALEQATEFKDTPLVELLSDIEKLPSSIKTAIRNHGGGHYNHSLFWKCMRPGDGGQPGGELAEAITAKWGSYHAFVQEFSSAATGLFGSGWVWLTRDLEIIPLPNQDTPMMLGKGEPILGLDVWEHAYYLDYKNKRDEYINSWWKLVNWEFVEERYRR</sequence>
<evidence type="ECO:0000256" key="3">
    <source>
        <dbReference type="ARBA" id="ARBA00022723"/>
    </source>
</evidence>
<dbReference type="InterPro" id="IPR036324">
    <property type="entry name" value="Mn/Fe_SOD_N_sf"/>
</dbReference>
<evidence type="ECO:0000256" key="6">
    <source>
        <dbReference type="RuleBase" id="RU000414"/>
    </source>
</evidence>
<evidence type="ECO:0000313" key="10">
    <source>
        <dbReference type="Proteomes" id="UP000013893"/>
    </source>
</evidence>
<dbReference type="SUPFAM" id="SSF54719">
    <property type="entry name" value="Fe,Mn superoxide dismutase (SOD), C-terminal domain"/>
    <property type="match status" value="1"/>
</dbReference>
<dbReference type="InterPro" id="IPR019831">
    <property type="entry name" value="Mn/Fe_SOD_N"/>
</dbReference>
<proteinExistence type="inferred from homology"/>
<dbReference type="FunFam" id="3.55.40.20:FF:000004">
    <property type="entry name" value="Superoxide dismutase [Fe]"/>
    <property type="match status" value="1"/>
</dbReference>
<dbReference type="PANTHER" id="PTHR43595:SF2">
    <property type="entry name" value="SMALL RIBOSOMAL SUBUNIT PROTEIN MS42"/>
    <property type="match status" value="1"/>
</dbReference>
<accession>R4PN59</accession>
<feature type="binding site" evidence="5">
    <location>
        <position position="165"/>
    </location>
    <ligand>
        <name>Mn(2+)</name>
        <dbReference type="ChEBI" id="CHEBI:29035"/>
    </ligand>
</feature>
<evidence type="ECO:0000313" key="9">
    <source>
        <dbReference type="EMBL" id="AGL62374.1"/>
    </source>
</evidence>
<dbReference type="STRING" id="1332188.L336_0671"/>
<evidence type="ECO:0000256" key="1">
    <source>
        <dbReference type="ARBA" id="ARBA00008714"/>
    </source>
</evidence>
<dbReference type="Pfam" id="PF00081">
    <property type="entry name" value="Sod_Fe_N"/>
    <property type="match status" value="1"/>
</dbReference>
<dbReference type="EMBL" id="CP005957">
    <property type="protein sequence ID" value="AGL62374.1"/>
    <property type="molecule type" value="Genomic_DNA"/>
</dbReference>
<dbReference type="Pfam" id="PF02777">
    <property type="entry name" value="Sod_Fe_C"/>
    <property type="match status" value="1"/>
</dbReference>
<dbReference type="RefSeq" id="WP_015641824.1">
    <property type="nucleotide sequence ID" value="NC_021219.1"/>
</dbReference>
<dbReference type="AlphaFoldDB" id="R4PN59"/>
<dbReference type="Proteomes" id="UP000013893">
    <property type="component" value="Chromosome"/>
</dbReference>
<dbReference type="PATRIC" id="fig|1332188.3.peg.660"/>
<dbReference type="InterPro" id="IPR036314">
    <property type="entry name" value="SOD_C_sf"/>
</dbReference>
<dbReference type="PANTHER" id="PTHR43595">
    <property type="entry name" value="37S RIBOSOMAL PROTEIN S26, MITOCHONDRIAL"/>
    <property type="match status" value="1"/>
</dbReference>
<gene>
    <name evidence="9" type="primary">sodA</name>
    <name evidence="9" type="ORF">L336_0671</name>
</gene>
<dbReference type="PIRSF" id="PIRSF000349">
    <property type="entry name" value="SODismutase"/>
    <property type="match status" value="1"/>
</dbReference>
<feature type="binding site" evidence="5">
    <location>
        <position position="26"/>
    </location>
    <ligand>
        <name>Mn(2+)</name>
        <dbReference type="ChEBI" id="CHEBI:29035"/>
    </ligand>
</feature>
<dbReference type="GO" id="GO:0046872">
    <property type="term" value="F:metal ion binding"/>
    <property type="evidence" value="ECO:0007669"/>
    <property type="project" value="UniProtKB-KW"/>
</dbReference>
<dbReference type="PROSITE" id="PS00088">
    <property type="entry name" value="SOD_MN"/>
    <property type="match status" value="1"/>
</dbReference>
<keyword evidence="4 6" id="KW-0560">Oxidoreductase</keyword>
<dbReference type="Gene3D" id="3.55.40.20">
    <property type="entry name" value="Iron/manganese superoxide dismutase, C-terminal domain"/>
    <property type="match status" value="1"/>
</dbReference>
<dbReference type="HOGENOM" id="CLU_031625_0_1_0"/>
<protein>
    <recommendedName>
        <fullName evidence="2 6">Superoxide dismutase</fullName>
        <ecNumber evidence="2 6">1.15.1.1</ecNumber>
    </recommendedName>
</protein>
<dbReference type="FunFam" id="1.10.287.990:FF:000001">
    <property type="entry name" value="Superoxide dismutase"/>
    <property type="match status" value="1"/>
</dbReference>
<feature type="domain" description="Manganese/iron superoxide dismutase C-terminal" evidence="8">
    <location>
        <begin position="97"/>
        <end position="194"/>
    </location>
</feature>
<evidence type="ECO:0000259" key="8">
    <source>
        <dbReference type="Pfam" id="PF02777"/>
    </source>
</evidence>